<feature type="modified residue" description="4-aspartylphosphate" evidence="1">
    <location>
        <position position="32"/>
    </location>
</feature>
<keyword evidence="5" id="KW-1185">Reference proteome</keyword>
<comment type="caution">
    <text evidence="4">The sequence shown here is derived from an EMBL/GenBank/DDBJ whole genome shotgun (WGS) entry which is preliminary data.</text>
</comment>
<dbReference type="AlphaFoldDB" id="A0A3N4UTV4"/>
<evidence type="ECO:0000256" key="1">
    <source>
        <dbReference type="PROSITE-ProRule" id="PRU00169"/>
    </source>
</evidence>
<evidence type="ECO:0000313" key="4">
    <source>
        <dbReference type="EMBL" id="RPE70919.1"/>
    </source>
</evidence>
<dbReference type="OrthoDB" id="9800897at2"/>
<organism evidence="4 5">
    <name type="scientific">Pacificibacter maritimus</name>
    <dbReference type="NCBI Taxonomy" id="762213"/>
    <lineage>
        <taxon>Bacteria</taxon>
        <taxon>Pseudomonadati</taxon>
        <taxon>Pseudomonadota</taxon>
        <taxon>Alphaproteobacteria</taxon>
        <taxon>Rhodobacterales</taxon>
        <taxon>Roseobacteraceae</taxon>
        <taxon>Pacificibacter</taxon>
    </lineage>
</organism>
<feature type="region of interest" description="Disordered" evidence="2">
    <location>
        <begin position="87"/>
        <end position="106"/>
    </location>
</feature>
<dbReference type="Proteomes" id="UP000269689">
    <property type="component" value="Unassembled WGS sequence"/>
</dbReference>
<feature type="domain" description="Response regulatory" evidence="3">
    <location>
        <begin position="1"/>
        <end position="99"/>
    </location>
</feature>
<gene>
    <name evidence="4" type="ORF">EDD53_0029</name>
</gene>
<evidence type="ECO:0000256" key="2">
    <source>
        <dbReference type="SAM" id="MobiDB-lite"/>
    </source>
</evidence>
<evidence type="ECO:0000313" key="5">
    <source>
        <dbReference type="Proteomes" id="UP000269689"/>
    </source>
</evidence>
<proteinExistence type="predicted"/>
<dbReference type="Gene3D" id="3.40.50.2300">
    <property type="match status" value="1"/>
</dbReference>
<dbReference type="EMBL" id="RKQK01000001">
    <property type="protein sequence ID" value="RPE70919.1"/>
    <property type="molecule type" value="Genomic_DNA"/>
</dbReference>
<keyword evidence="1" id="KW-0597">Phosphoprotein</keyword>
<name>A0A3N4UTV4_9RHOB</name>
<sequence>MPQILFTFHVARNDVESFDLVTALFPDIIIADVHVPRLDGFDFIKVIRRDTGNRPLPILVQSGEQFSEPHDLARQTGANGWHRKLVTLSPSSSQRDNALHSEKVMP</sequence>
<accession>A0A3N4UTV4</accession>
<dbReference type="SUPFAM" id="SSF52172">
    <property type="entry name" value="CheY-like"/>
    <property type="match status" value="1"/>
</dbReference>
<feature type="compositionally biased region" description="Basic and acidic residues" evidence="2">
    <location>
        <begin position="97"/>
        <end position="106"/>
    </location>
</feature>
<evidence type="ECO:0000259" key="3">
    <source>
        <dbReference type="PROSITE" id="PS50110"/>
    </source>
</evidence>
<reference evidence="4 5" key="1">
    <citation type="submission" date="2018-11" db="EMBL/GenBank/DDBJ databases">
        <title>Genomic Encyclopedia of Type Strains, Phase IV (KMG-IV): sequencing the most valuable type-strain genomes for metagenomic binning, comparative biology and taxonomic classification.</title>
        <authorList>
            <person name="Goeker M."/>
        </authorList>
    </citation>
    <scope>NUCLEOTIDE SEQUENCE [LARGE SCALE GENOMIC DNA]</scope>
    <source>
        <strain evidence="4 5">DSM 104731</strain>
    </source>
</reference>
<dbReference type="GO" id="GO:0000160">
    <property type="term" value="P:phosphorelay signal transduction system"/>
    <property type="evidence" value="ECO:0007669"/>
    <property type="project" value="InterPro"/>
</dbReference>
<dbReference type="PROSITE" id="PS50110">
    <property type="entry name" value="RESPONSE_REGULATORY"/>
    <property type="match status" value="1"/>
</dbReference>
<dbReference type="InterPro" id="IPR001789">
    <property type="entry name" value="Sig_transdc_resp-reg_receiver"/>
</dbReference>
<protein>
    <submittedName>
        <fullName evidence="4">Response regulator receiver domain-containing protein</fullName>
    </submittedName>
</protein>
<dbReference type="InterPro" id="IPR011006">
    <property type="entry name" value="CheY-like_superfamily"/>
</dbReference>